<evidence type="ECO:0000256" key="5">
    <source>
        <dbReference type="ARBA" id="ARBA00023136"/>
    </source>
</evidence>
<sequence length="143" mass="16462">MASLLTMFYLVYLLECWNCQTRQAAHVLNATLQTCAYDRVITQVRQCFLDAKAVGGWEDRSPAICWTIDKPAIRVTFSKEFAFASDAWRLRYEKQRRSFERLQENEDDFLEIKEGNVSVKLLAAINPLSQILKCNRPGSTSAF</sequence>
<reference evidence="7 8" key="1">
    <citation type="submission" date="2018-11" db="EMBL/GenBank/DDBJ databases">
        <authorList>
            <consortium name="Pathogen Informatics"/>
        </authorList>
    </citation>
    <scope>NUCLEOTIDE SEQUENCE [LARGE SCALE GENOMIC DNA]</scope>
</reference>
<evidence type="ECO:0000256" key="2">
    <source>
        <dbReference type="ARBA" id="ARBA00009583"/>
    </source>
</evidence>
<gene>
    <name evidence="7" type="ORF">DILT_LOCUS9907</name>
</gene>
<dbReference type="EMBL" id="UYRU01058184">
    <property type="protein sequence ID" value="VDN14076.1"/>
    <property type="molecule type" value="Genomic_DNA"/>
</dbReference>
<evidence type="ECO:0000256" key="3">
    <source>
        <dbReference type="ARBA" id="ARBA00022692"/>
    </source>
</evidence>
<dbReference type="Proteomes" id="UP000281553">
    <property type="component" value="Unassembled WGS sequence"/>
</dbReference>
<comment type="subcellular location">
    <subcellularLocation>
        <location evidence="1">Membrane</location>
        <topology evidence="1">Multi-pass membrane protein</topology>
    </subcellularLocation>
</comment>
<evidence type="ECO:0000313" key="8">
    <source>
        <dbReference type="Proteomes" id="UP000281553"/>
    </source>
</evidence>
<keyword evidence="8" id="KW-1185">Reference proteome</keyword>
<keyword evidence="3" id="KW-0812">Transmembrane</keyword>
<comment type="similarity">
    <text evidence="2">Belongs to the TMEM151 family.</text>
</comment>
<organism evidence="7 8">
    <name type="scientific">Dibothriocephalus latus</name>
    <name type="common">Fish tapeworm</name>
    <name type="synonym">Diphyllobothrium latum</name>
    <dbReference type="NCBI Taxonomy" id="60516"/>
    <lineage>
        <taxon>Eukaryota</taxon>
        <taxon>Metazoa</taxon>
        <taxon>Spiralia</taxon>
        <taxon>Lophotrochozoa</taxon>
        <taxon>Platyhelminthes</taxon>
        <taxon>Cestoda</taxon>
        <taxon>Eucestoda</taxon>
        <taxon>Diphyllobothriidea</taxon>
        <taxon>Diphyllobothriidae</taxon>
        <taxon>Dibothriocephalus</taxon>
    </lineage>
</organism>
<accession>A0A3P7P7R1</accession>
<dbReference type="InterPro" id="IPR026767">
    <property type="entry name" value="Tmem151"/>
</dbReference>
<feature type="chain" id="PRO_5018180045" evidence="6">
    <location>
        <begin position="17"/>
        <end position="143"/>
    </location>
</feature>
<dbReference type="AlphaFoldDB" id="A0A3P7P7R1"/>
<keyword evidence="4" id="KW-1133">Transmembrane helix</keyword>
<evidence type="ECO:0000256" key="1">
    <source>
        <dbReference type="ARBA" id="ARBA00004141"/>
    </source>
</evidence>
<evidence type="ECO:0000256" key="4">
    <source>
        <dbReference type="ARBA" id="ARBA00022989"/>
    </source>
</evidence>
<dbReference type="GO" id="GO:0016020">
    <property type="term" value="C:membrane"/>
    <property type="evidence" value="ECO:0007669"/>
    <property type="project" value="UniProtKB-SubCell"/>
</dbReference>
<keyword evidence="5" id="KW-0472">Membrane</keyword>
<evidence type="ECO:0000313" key="7">
    <source>
        <dbReference type="EMBL" id="VDN14076.1"/>
    </source>
</evidence>
<dbReference type="OrthoDB" id="190434at2759"/>
<protein>
    <submittedName>
        <fullName evidence="7">Uncharacterized protein</fullName>
    </submittedName>
</protein>
<feature type="signal peptide" evidence="6">
    <location>
        <begin position="1"/>
        <end position="16"/>
    </location>
</feature>
<evidence type="ECO:0000256" key="6">
    <source>
        <dbReference type="SAM" id="SignalP"/>
    </source>
</evidence>
<proteinExistence type="inferred from homology"/>
<dbReference type="Pfam" id="PF14857">
    <property type="entry name" value="TMEM151"/>
    <property type="match status" value="1"/>
</dbReference>
<name>A0A3P7P7R1_DIBLA</name>
<keyword evidence="6" id="KW-0732">Signal</keyword>